<proteinExistence type="predicted"/>
<accession>X1HRE9</accession>
<reference evidence="1" key="1">
    <citation type="journal article" date="2014" name="Front. Microbiol.">
        <title>High frequency of phylogenetically diverse reductive dehalogenase-homologous genes in deep subseafloor sedimentary metagenomes.</title>
        <authorList>
            <person name="Kawai M."/>
            <person name="Futagami T."/>
            <person name="Toyoda A."/>
            <person name="Takaki Y."/>
            <person name="Nishi S."/>
            <person name="Hori S."/>
            <person name="Arai W."/>
            <person name="Tsubouchi T."/>
            <person name="Morono Y."/>
            <person name="Uchiyama I."/>
            <person name="Ito T."/>
            <person name="Fujiyama A."/>
            <person name="Inagaki F."/>
            <person name="Takami H."/>
        </authorList>
    </citation>
    <scope>NUCLEOTIDE SEQUENCE</scope>
    <source>
        <strain evidence="1">Expedition CK06-06</strain>
    </source>
</reference>
<name>X1HRE9_9ZZZZ</name>
<dbReference type="AlphaFoldDB" id="X1HRE9"/>
<gene>
    <name evidence="1" type="ORF">S03H2_49478</name>
</gene>
<comment type="caution">
    <text evidence="1">The sequence shown here is derived from an EMBL/GenBank/DDBJ whole genome shotgun (WGS) entry which is preliminary data.</text>
</comment>
<sequence length="170" mass="19984">MPPFRKWWILTRLQATPAATHLTVTTKTNNPGHLFMHWAYYKPRRGPIVKIERGKTIICGYLWKWDTPNIAEQLELGETTTHNFFLENLIPGATIWYYLDTPPDLFHLPCQSPLFWVTLLGETSLFQHYNTGDDTEDCMYSLWWFAQSFTPEITHTIASIRLRLWRLGTP</sequence>
<protein>
    <submittedName>
        <fullName evidence="1">Uncharacterized protein</fullName>
    </submittedName>
</protein>
<dbReference type="EMBL" id="BARU01031266">
    <property type="protein sequence ID" value="GAH72741.1"/>
    <property type="molecule type" value="Genomic_DNA"/>
</dbReference>
<feature type="non-terminal residue" evidence="1">
    <location>
        <position position="170"/>
    </location>
</feature>
<evidence type="ECO:0000313" key="1">
    <source>
        <dbReference type="EMBL" id="GAH72741.1"/>
    </source>
</evidence>
<organism evidence="1">
    <name type="scientific">marine sediment metagenome</name>
    <dbReference type="NCBI Taxonomy" id="412755"/>
    <lineage>
        <taxon>unclassified sequences</taxon>
        <taxon>metagenomes</taxon>
        <taxon>ecological metagenomes</taxon>
    </lineage>
</organism>